<organism evidence="1">
    <name type="scientific">marine metagenome</name>
    <dbReference type="NCBI Taxonomy" id="408172"/>
    <lineage>
        <taxon>unclassified sequences</taxon>
        <taxon>metagenomes</taxon>
        <taxon>ecological metagenomes</taxon>
    </lineage>
</organism>
<accession>A0A382ESJ5</accession>
<feature type="non-terminal residue" evidence="1">
    <location>
        <position position="24"/>
    </location>
</feature>
<dbReference type="EMBL" id="UINC01046140">
    <property type="protein sequence ID" value="SVB53776.1"/>
    <property type="molecule type" value="Genomic_DNA"/>
</dbReference>
<dbReference type="AlphaFoldDB" id="A0A382ESJ5"/>
<protein>
    <submittedName>
        <fullName evidence="1">Uncharacterized protein</fullName>
    </submittedName>
</protein>
<gene>
    <name evidence="1" type="ORF">METZ01_LOCUS206630</name>
</gene>
<evidence type="ECO:0000313" key="1">
    <source>
        <dbReference type="EMBL" id="SVB53776.1"/>
    </source>
</evidence>
<proteinExistence type="predicted"/>
<name>A0A382ESJ5_9ZZZZ</name>
<reference evidence="1" key="1">
    <citation type="submission" date="2018-05" db="EMBL/GenBank/DDBJ databases">
        <authorList>
            <person name="Lanie J.A."/>
            <person name="Ng W.-L."/>
            <person name="Kazmierczak K.M."/>
            <person name="Andrzejewski T.M."/>
            <person name="Davidsen T.M."/>
            <person name="Wayne K.J."/>
            <person name="Tettelin H."/>
            <person name="Glass J.I."/>
            <person name="Rusch D."/>
            <person name="Podicherti R."/>
            <person name="Tsui H.-C.T."/>
            <person name="Winkler M.E."/>
        </authorList>
    </citation>
    <scope>NUCLEOTIDE SEQUENCE</scope>
</reference>
<sequence>MPCQKEKALAACSTNIPRPSVTSK</sequence>